<dbReference type="Pfam" id="PF00391">
    <property type="entry name" value="PEP-utilizers"/>
    <property type="match status" value="1"/>
</dbReference>
<sequence>QIGKTDPVQNSADIAQERRQLEQQCRKKLKNPIKRMIFNRLLNRSQQGSVFRENVKSQVIKLIVSLRKMLLELGKKLAGKGVLKNQDDIFFLRLEELEPVARDKADFDIHQVIAARRAEYDKNKAITPPDVIFGKFDPDKYVPDSVDTDVETLAGLAVSPGVVTGQARVVLRADTDEQVLAGEILVAPFTDPGWTPYFVTAAAIVMDQGGILSHGSIVAREYGIPAVVNVGNATNIIKT</sequence>
<dbReference type="GO" id="GO:0016772">
    <property type="term" value="F:transferase activity, transferring phosphorus-containing groups"/>
    <property type="evidence" value="ECO:0007669"/>
    <property type="project" value="InterPro"/>
</dbReference>
<dbReference type="EMBL" id="BARS01012063">
    <property type="protein sequence ID" value="GAF96653.1"/>
    <property type="molecule type" value="Genomic_DNA"/>
</dbReference>
<feature type="domain" description="PEP-utilising enzyme mobile" evidence="1">
    <location>
        <begin position="182"/>
        <end position="238"/>
    </location>
</feature>
<dbReference type="Gene3D" id="3.50.30.10">
    <property type="entry name" value="Phosphohistidine domain"/>
    <property type="match status" value="1"/>
</dbReference>
<proteinExistence type="predicted"/>
<protein>
    <recommendedName>
        <fullName evidence="1">PEP-utilising enzyme mobile domain-containing protein</fullName>
    </recommendedName>
</protein>
<organism evidence="2">
    <name type="scientific">marine sediment metagenome</name>
    <dbReference type="NCBI Taxonomy" id="412755"/>
    <lineage>
        <taxon>unclassified sequences</taxon>
        <taxon>metagenomes</taxon>
        <taxon>ecological metagenomes</taxon>
    </lineage>
</organism>
<reference evidence="2" key="1">
    <citation type="journal article" date="2014" name="Front. Microbiol.">
        <title>High frequency of phylogenetically diverse reductive dehalogenase-homologous genes in deep subseafloor sedimentary metagenomes.</title>
        <authorList>
            <person name="Kawai M."/>
            <person name="Futagami T."/>
            <person name="Toyoda A."/>
            <person name="Takaki Y."/>
            <person name="Nishi S."/>
            <person name="Hori S."/>
            <person name="Arai W."/>
            <person name="Tsubouchi T."/>
            <person name="Morono Y."/>
            <person name="Uchiyama I."/>
            <person name="Ito T."/>
            <person name="Fujiyama A."/>
            <person name="Inagaki F."/>
            <person name="Takami H."/>
        </authorList>
    </citation>
    <scope>NUCLEOTIDE SEQUENCE</scope>
    <source>
        <strain evidence="2">Expedition CK06-06</strain>
    </source>
</reference>
<evidence type="ECO:0000313" key="2">
    <source>
        <dbReference type="EMBL" id="GAF96653.1"/>
    </source>
</evidence>
<dbReference type="SUPFAM" id="SSF52009">
    <property type="entry name" value="Phosphohistidine domain"/>
    <property type="match status" value="1"/>
</dbReference>
<evidence type="ECO:0000259" key="1">
    <source>
        <dbReference type="Pfam" id="PF00391"/>
    </source>
</evidence>
<dbReference type="PANTHER" id="PTHR43615:SF1">
    <property type="entry name" value="PPDK_N DOMAIN-CONTAINING PROTEIN"/>
    <property type="match status" value="1"/>
</dbReference>
<feature type="non-terminal residue" evidence="2">
    <location>
        <position position="239"/>
    </location>
</feature>
<name>X0TSW1_9ZZZZ</name>
<gene>
    <name evidence="2" type="ORF">S01H1_21677</name>
</gene>
<dbReference type="PANTHER" id="PTHR43615">
    <property type="entry name" value="PHOSPHOENOLPYRUVATE SYNTHASE-RELATED"/>
    <property type="match status" value="1"/>
</dbReference>
<dbReference type="AlphaFoldDB" id="X0TSW1"/>
<comment type="caution">
    <text evidence="2">The sequence shown here is derived from an EMBL/GenBank/DDBJ whole genome shotgun (WGS) entry which is preliminary data.</text>
</comment>
<feature type="non-terminal residue" evidence="2">
    <location>
        <position position="1"/>
    </location>
</feature>
<dbReference type="InterPro" id="IPR036637">
    <property type="entry name" value="Phosphohistidine_dom_sf"/>
</dbReference>
<dbReference type="InterPro" id="IPR008279">
    <property type="entry name" value="PEP-util_enz_mobile_dom"/>
</dbReference>
<accession>X0TSW1</accession>
<dbReference type="InterPro" id="IPR051549">
    <property type="entry name" value="PEP_Utilizing_Enz"/>
</dbReference>